<proteinExistence type="predicted"/>
<dbReference type="RefSeq" id="WP_004125148.1">
    <property type="nucleotide sequence ID" value="NZ_AQHN01000084.1"/>
</dbReference>
<dbReference type="SUPFAM" id="SSF52540">
    <property type="entry name" value="P-loop containing nucleoside triphosphate hydrolases"/>
    <property type="match status" value="1"/>
</dbReference>
<keyword evidence="3" id="KW-1185">Reference proteome</keyword>
<sequence>MIVEDQSKVTSFLKHSLSRDGDPVQMMETHISRIFLSGDRAYKMKRAVLLPYVDFSTLDKRRTACLREIELNGPTAPGIYLAMRTITQAPDGEFAIDGEGSAIETIVEMKRFDQSLLLDHVAQSGGLTAQMMTALAGAIVQFHRRAPIVHDGAGAANTAAVLKINEAGFATSQVFSPEEVEELTARFNKRLAGLAGLLDRRAAAGKVRRCHGDLHLRNIFLLDGCPCLFDCIEFNDNIATSDILYDLAFLLMDLWHRGYVELANLVMNRYLDETGEDDGFAALSFFMAVRAAVRAHVVATQAEGAGAQASALASEARAYFELAVGLLQPPRPSLIAIGGLSGSGKSTLAEALAPHIGVPPGARILESDRIRKSLYDVPPETRLPQTAYCPEVSVRVYREISWRSRVILAQDGAAVADAVFDRVENRKLLEFAAREKRCTFSGFWLDADPGLLWQRVQTRKGGVSDATVDVLSQQLSKKTASIDWIKLNAARRTTELVDEILHQIQAKEPGLAYIAEGI</sequence>
<dbReference type="PANTHER" id="PTHR43883:SF1">
    <property type="entry name" value="GLUCONOKINASE"/>
    <property type="match status" value="1"/>
</dbReference>
<dbReference type="Gene3D" id="3.40.50.300">
    <property type="entry name" value="P-loop containing nucleotide triphosphate hydrolases"/>
    <property type="match status" value="1"/>
</dbReference>
<accession>N6UWY2</accession>
<dbReference type="Pfam" id="PF01636">
    <property type="entry name" value="APH"/>
    <property type="match status" value="1"/>
</dbReference>
<organism evidence="2 3">
    <name type="scientific">Rhizobium freirei PRF 81</name>
    <dbReference type="NCBI Taxonomy" id="363754"/>
    <lineage>
        <taxon>Bacteria</taxon>
        <taxon>Pseudomonadati</taxon>
        <taxon>Pseudomonadota</taxon>
        <taxon>Alphaproteobacteria</taxon>
        <taxon>Hyphomicrobiales</taxon>
        <taxon>Rhizobiaceae</taxon>
        <taxon>Rhizobium/Agrobacterium group</taxon>
        <taxon>Rhizobium</taxon>
    </lineage>
</organism>
<protein>
    <recommendedName>
        <fullName evidence="1">Aminoglycoside phosphotransferase domain-containing protein</fullName>
    </recommendedName>
</protein>
<evidence type="ECO:0000313" key="3">
    <source>
        <dbReference type="Proteomes" id="UP000012429"/>
    </source>
</evidence>
<dbReference type="Proteomes" id="UP000012429">
    <property type="component" value="Unassembled WGS sequence"/>
</dbReference>
<dbReference type="PATRIC" id="fig|363754.4.peg.5340"/>
<dbReference type="InterPro" id="IPR002575">
    <property type="entry name" value="Aminoglycoside_PTrfase"/>
</dbReference>
<reference evidence="2 3" key="1">
    <citation type="journal article" date="2012" name="BMC Genomics">
        <title>Genomic basis of broad host range and environmental adaptability of Rhizobium tropici CIAT 899 and Rhizobium sp. PRF 81 which are used in inoculants for common bean (Phaseolus vulgaris L.).</title>
        <authorList>
            <person name="Ormeno-Orrillo E."/>
            <person name="Menna P."/>
            <person name="Almeida L.G."/>
            <person name="Ollero F.J."/>
            <person name="Nicolas M.F."/>
            <person name="Pains Rodrigues E."/>
            <person name="Shigueyoshi Nakatani A."/>
            <person name="Silva Batista J.S."/>
            <person name="Oliveira Chueire L.M."/>
            <person name="Souza R.C."/>
            <person name="Ribeiro Vasconcelos A.T."/>
            <person name="Megias M."/>
            <person name="Hungria M."/>
            <person name="Martinez-Romero E."/>
        </authorList>
    </citation>
    <scope>NUCLEOTIDE SEQUENCE [LARGE SCALE GENOMIC DNA]</scope>
    <source>
        <strain evidence="2 3">PRF 81</strain>
    </source>
</reference>
<dbReference type="SUPFAM" id="SSF56112">
    <property type="entry name" value="Protein kinase-like (PK-like)"/>
    <property type="match status" value="1"/>
</dbReference>
<dbReference type="Gene3D" id="3.90.1200.10">
    <property type="match status" value="1"/>
</dbReference>
<gene>
    <name evidence="2" type="ORF">RHSP_54582</name>
</gene>
<comment type="caution">
    <text evidence="2">The sequence shown here is derived from an EMBL/GenBank/DDBJ whole genome shotgun (WGS) entry which is preliminary data.</text>
</comment>
<name>N6UWY2_9HYPH</name>
<dbReference type="Pfam" id="PF13671">
    <property type="entry name" value="AAA_33"/>
    <property type="match status" value="1"/>
</dbReference>
<dbReference type="InterPro" id="IPR052732">
    <property type="entry name" value="Cell-binding_unc_protein"/>
</dbReference>
<dbReference type="AlphaFoldDB" id="N6UWY2"/>
<evidence type="ECO:0000259" key="1">
    <source>
        <dbReference type="Pfam" id="PF01636"/>
    </source>
</evidence>
<dbReference type="PANTHER" id="PTHR43883">
    <property type="entry name" value="SLR0207 PROTEIN"/>
    <property type="match status" value="1"/>
</dbReference>
<dbReference type="EMBL" id="AQHN01000084">
    <property type="protein sequence ID" value="ENN85261.1"/>
    <property type="molecule type" value="Genomic_DNA"/>
</dbReference>
<dbReference type="InterPro" id="IPR011009">
    <property type="entry name" value="Kinase-like_dom_sf"/>
</dbReference>
<feature type="domain" description="Aminoglycoside phosphotransferase" evidence="1">
    <location>
        <begin position="127"/>
        <end position="262"/>
    </location>
</feature>
<dbReference type="STRING" id="363754.RHSP_54582"/>
<dbReference type="InterPro" id="IPR027417">
    <property type="entry name" value="P-loop_NTPase"/>
</dbReference>
<evidence type="ECO:0000313" key="2">
    <source>
        <dbReference type="EMBL" id="ENN85261.1"/>
    </source>
</evidence>
<dbReference type="OrthoDB" id="9810277at2"/>